<organism evidence="2 3">
    <name type="scientific">Salvia divinorum</name>
    <name type="common">Maria pastora</name>
    <name type="synonym">Diviner's sage</name>
    <dbReference type="NCBI Taxonomy" id="28513"/>
    <lineage>
        <taxon>Eukaryota</taxon>
        <taxon>Viridiplantae</taxon>
        <taxon>Streptophyta</taxon>
        <taxon>Embryophyta</taxon>
        <taxon>Tracheophyta</taxon>
        <taxon>Spermatophyta</taxon>
        <taxon>Magnoliopsida</taxon>
        <taxon>eudicotyledons</taxon>
        <taxon>Gunneridae</taxon>
        <taxon>Pentapetalae</taxon>
        <taxon>asterids</taxon>
        <taxon>lamiids</taxon>
        <taxon>Lamiales</taxon>
        <taxon>Lamiaceae</taxon>
        <taxon>Nepetoideae</taxon>
        <taxon>Mentheae</taxon>
        <taxon>Salviinae</taxon>
        <taxon>Salvia</taxon>
        <taxon>Salvia subgen. Calosphace</taxon>
    </lineage>
</organism>
<dbReference type="AlphaFoldDB" id="A0ABD1HA95"/>
<evidence type="ECO:0000256" key="1">
    <source>
        <dbReference type="SAM" id="Phobius"/>
    </source>
</evidence>
<keyword evidence="1" id="KW-0812">Transmembrane</keyword>
<feature type="transmembrane region" description="Helical" evidence="1">
    <location>
        <begin position="20"/>
        <end position="39"/>
    </location>
</feature>
<keyword evidence="1" id="KW-0472">Membrane</keyword>
<dbReference type="Proteomes" id="UP001567538">
    <property type="component" value="Unassembled WGS sequence"/>
</dbReference>
<sequence length="84" mass="9277">MSSTASRQSSGELDKGERSVVGGISSLYFLLLILILFLPQISVLNSLIRIHPVSILQNNFCHLDFVSRRGVKTCVGRLGVKWFG</sequence>
<protein>
    <submittedName>
        <fullName evidence="2">Uncharacterized protein</fullName>
    </submittedName>
</protein>
<dbReference type="EMBL" id="JBEAFC010000006">
    <property type="protein sequence ID" value="KAL1553365.1"/>
    <property type="molecule type" value="Genomic_DNA"/>
</dbReference>
<gene>
    <name evidence="2" type="ORF">AAHA92_14054</name>
</gene>
<name>A0ABD1HA95_SALDI</name>
<comment type="caution">
    <text evidence="2">The sequence shown here is derived from an EMBL/GenBank/DDBJ whole genome shotgun (WGS) entry which is preliminary data.</text>
</comment>
<evidence type="ECO:0000313" key="2">
    <source>
        <dbReference type="EMBL" id="KAL1553365.1"/>
    </source>
</evidence>
<accession>A0ABD1HA95</accession>
<evidence type="ECO:0000313" key="3">
    <source>
        <dbReference type="Proteomes" id="UP001567538"/>
    </source>
</evidence>
<proteinExistence type="predicted"/>
<reference evidence="2 3" key="1">
    <citation type="submission" date="2024-06" db="EMBL/GenBank/DDBJ databases">
        <title>A chromosome level genome sequence of Diviner's sage (Salvia divinorum).</title>
        <authorList>
            <person name="Ford S.A."/>
            <person name="Ro D.-K."/>
            <person name="Ness R.W."/>
            <person name="Phillips M.A."/>
        </authorList>
    </citation>
    <scope>NUCLEOTIDE SEQUENCE [LARGE SCALE GENOMIC DNA]</scope>
    <source>
        <strain evidence="2">SAF-2024a</strain>
        <tissue evidence="2">Leaf</tissue>
    </source>
</reference>
<keyword evidence="3" id="KW-1185">Reference proteome</keyword>
<keyword evidence="1" id="KW-1133">Transmembrane helix</keyword>